<evidence type="ECO:0000313" key="2">
    <source>
        <dbReference type="EMBL" id="KAK3682385.1"/>
    </source>
</evidence>
<evidence type="ECO:0000313" key="3">
    <source>
        <dbReference type="Proteomes" id="UP001270362"/>
    </source>
</evidence>
<feature type="compositionally biased region" description="Polar residues" evidence="1">
    <location>
        <begin position="1"/>
        <end position="12"/>
    </location>
</feature>
<accession>A0AAE0X0Y8</accession>
<feature type="region of interest" description="Disordered" evidence="1">
    <location>
        <begin position="1"/>
        <end position="27"/>
    </location>
</feature>
<reference evidence="2" key="2">
    <citation type="submission" date="2023-06" db="EMBL/GenBank/DDBJ databases">
        <authorList>
            <consortium name="Lawrence Berkeley National Laboratory"/>
            <person name="Haridas S."/>
            <person name="Hensen N."/>
            <person name="Bonometti L."/>
            <person name="Westerberg I."/>
            <person name="Brannstrom I.O."/>
            <person name="Guillou S."/>
            <person name="Cros-Aarteil S."/>
            <person name="Calhoun S."/>
            <person name="Kuo A."/>
            <person name="Mondo S."/>
            <person name="Pangilinan J."/>
            <person name="Riley R."/>
            <person name="Labutti K."/>
            <person name="Andreopoulos B."/>
            <person name="Lipzen A."/>
            <person name="Chen C."/>
            <person name="Yanf M."/>
            <person name="Daum C."/>
            <person name="Ng V."/>
            <person name="Clum A."/>
            <person name="Steindorff A."/>
            <person name="Ohm R."/>
            <person name="Martin F."/>
            <person name="Silar P."/>
            <person name="Natvig D."/>
            <person name="Lalanne C."/>
            <person name="Gautier V."/>
            <person name="Ament-Velasquez S.L."/>
            <person name="Kruys A."/>
            <person name="Hutchinson M.I."/>
            <person name="Powell A.J."/>
            <person name="Barry K."/>
            <person name="Miller A.N."/>
            <person name="Grigoriev I.V."/>
            <person name="Debuchy R."/>
            <person name="Gladieux P."/>
            <person name="Thoren M.H."/>
            <person name="Johannesson H."/>
        </authorList>
    </citation>
    <scope>NUCLEOTIDE SEQUENCE</scope>
    <source>
        <strain evidence="2">CBS 314.62</strain>
    </source>
</reference>
<reference evidence="2" key="1">
    <citation type="journal article" date="2023" name="Mol. Phylogenet. Evol.">
        <title>Genome-scale phylogeny and comparative genomics of the fungal order Sordariales.</title>
        <authorList>
            <person name="Hensen N."/>
            <person name="Bonometti L."/>
            <person name="Westerberg I."/>
            <person name="Brannstrom I.O."/>
            <person name="Guillou S."/>
            <person name="Cros-Aarteil S."/>
            <person name="Calhoun S."/>
            <person name="Haridas S."/>
            <person name="Kuo A."/>
            <person name="Mondo S."/>
            <person name="Pangilinan J."/>
            <person name="Riley R."/>
            <person name="LaButti K."/>
            <person name="Andreopoulos B."/>
            <person name="Lipzen A."/>
            <person name="Chen C."/>
            <person name="Yan M."/>
            <person name="Daum C."/>
            <person name="Ng V."/>
            <person name="Clum A."/>
            <person name="Steindorff A."/>
            <person name="Ohm R.A."/>
            <person name="Martin F."/>
            <person name="Silar P."/>
            <person name="Natvig D.O."/>
            <person name="Lalanne C."/>
            <person name="Gautier V."/>
            <person name="Ament-Velasquez S.L."/>
            <person name="Kruys A."/>
            <person name="Hutchinson M.I."/>
            <person name="Powell A.J."/>
            <person name="Barry K."/>
            <person name="Miller A.N."/>
            <person name="Grigoriev I.V."/>
            <person name="Debuchy R."/>
            <person name="Gladieux P."/>
            <person name="Hiltunen Thoren M."/>
            <person name="Johannesson H."/>
        </authorList>
    </citation>
    <scope>NUCLEOTIDE SEQUENCE</scope>
    <source>
        <strain evidence="2">CBS 314.62</strain>
    </source>
</reference>
<name>A0AAE0X0Y8_9PEZI</name>
<comment type="caution">
    <text evidence="2">The sequence shown here is derived from an EMBL/GenBank/DDBJ whole genome shotgun (WGS) entry which is preliminary data.</text>
</comment>
<protein>
    <submittedName>
        <fullName evidence="2">Uncharacterized protein</fullName>
    </submittedName>
</protein>
<dbReference type="AlphaFoldDB" id="A0AAE0X0Y8"/>
<sequence>MRQVSRSWPDSWRSNRTDRASSSELDHSDYEDYRKSAFGGSAVNMSPRSLNYSEFDGSSATPSDVFPGRASGIPASLQSWISRPNSIEYSTLQFIQNPPYLKDICIFGVTNLFHHSRIQ</sequence>
<gene>
    <name evidence="2" type="ORF">B0T22DRAFT_521653</name>
</gene>
<keyword evidence="3" id="KW-1185">Reference proteome</keyword>
<dbReference type="Proteomes" id="UP001270362">
    <property type="component" value="Unassembled WGS sequence"/>
</dbReference>
<feature type="compositionally biased region" description="Basic and acidic residues" evidence="1">
    <location>
        <begin position="13"/>
        <end position="27"/>
    </location>
</feature>
<evidence type="ECO:0000256" key="1">
    <source>
        <dbReference type="SAM" id="MobiDB-lite"/>
    </source>
</evidence>
<proteinExistence type="predicted"/>
<organism evidence="2 3">
    <name type="scientific">Podospora appendiculata</name>
    <dbReference type="NCBI Taxonomy" id="314037"/>
    <lineage>
        <taxon>Eukaryota</taxon>
        <taxon>Fungi</taxon>
        <taxon>Dikarya</taxon>
        <taxon>Ascomycota</taxon>
        <taxon>Pezizomycotina</taxon>
        <taxon>Sordariomycetes</taxon>
        <taxon>Sordariomycetidae</taxon>
        <taxon>Sordariales</taxon>
        <taxon>Podosporaceae</taxon>
        <taxon>Podospora</taxon>
    </lineage>
</organism>
<dbReference type="EMBL" id="JAULSO010000005">
    <property type="protein sequence ID" value="KAK3682385.1"/>
    <property type="molecule type" value="Genomic_DNA"/>
</dbReference>